<reference evidence="2 3" key="1">
    <citation type="submission" date="2019-05" db="EMBL/GenBank/DDBJ databases">
        <title>Another draft genome of Portunus trituberculatus and its Hox gene families provides insights of decapod evolution.</title>
        <authorList>
            <person name="Jeong J.-H."/>
            <person name="Song I."/>
            <person name="Kim S."/>
            <person name="Choi T."/>
            <person name="Kim D."/>
            <person name="Ryu S."/>
            <person name="Kim W."/>
        </authorList>
    </citation>
    <scope>NUCLEOTIDE SEQUENCE [LARGE SCALE GENOMIC DNA]</scope>
    <source>
        <tissue evidence="2">Muscle</tissue>
    </source>
</reference>
<dbReference type="PANTHER" id="PTHR46005">
    <property type="entry name" value="RHO GTPASE-ACTIVATING PROTEIN 190"/>
    <property type="match status" value="1"/>
</dbReference>
<dbReference type="GO" id="GO:0005096">
    <property type="term" value="F:GTPase activator activity"/>
    <property type="evidence" value="ECO:0007669"/>
    <property type="project" value="TreeGrafter"/>
</dbReference>
<dbReference type="InterPro" id="IPR039006">
    <property type="entry name" value="RhoGAP_pG2"/>
</dbReference>
<gene>
    <name evidence="2" type="ORF">E2C01_038753</name>
</gene>
<dbReference type="AlphaFoldDB" id="A0A5B7FHS1"/>
<accession>A0A5B7FHS1</accession>
<dbReference type="InterPro" id="IPR051978">
    <property type="entry name" value="Rho-GAP_domain"/>
</dbReference>
<organism evidence="2 3">
    <name type="scientific">Portunus trituberculatus</name>
    <name type="common">Swimming crab</name>
    <name type="synonym">Neptunus trituberculatus</name>
    <dbReference type="NCBI Taxonomy" id="210409"/>
    <lineage>
        <taxon>Eukaryota</taxon>
        <taxon>Metazoa</taxon>
        <taxon>Ecdysozoa</taxon>
        <taxon>Arthropoda</taxon>
        <taxon>Crustacea</taxon>
        <taxon>Multicrustacea</taxon>
        <taxon>Malacostraca</taxon>
        <taxon>Eumalacostraca</taxon>
        <taxon>Eucarida</taxon>
        <taxon>Decapoda</taxon>
        <taxon>Pleocyemata</taxon>
        <taxon>Brachyura</taxon>
        <taxon>Eubrachyura</taxon>
        <taxon>Portunoidea</taxon>
        <taxon>Portunidae</taxon>
        <taxon>Portuninae</taxon>
        <taxon>Portunus</taxon>
    </lineage>
</organism>
<feature type="domain" description="PG2 pseudoGTPase" evidence="1">
    <location>
        <begin position="1"/>
        <end position="102"/>
    </location>
</feature>
<evidence type="ECO:0000313" key="3">
    <source>
        <dbReference type="Proteomes" id="UP000324222"/>
    </source>
</evidence>
<dbReference type="GO" id="GO:0007266">
    <property type="term" value="P:Rho protein signal transduction"/>
    <property type="evidence" value="ECO:0007669"/>
    <property type="project" value="TreeGrafter"/>
</dbReference>
<dbReference type="InterPro" id="IPR045786">
    <property type="entry name" value="RhoGAP_pG1_pG2"/>
</dbReference>
<dbReference type="Proteomes" id="UP000324222">
    <property type="component" value="Unassembled WGS sequence"/>
</dbReference>
<dbReference type="EMBL" id="VSRR010006558">
    <property type="protein sequence ID" value="MPC45067.1"/>
    <property type="molecule type" value="Genomic_DNA"/>
</dbReference>
<evidence type="ECO:0000313" key="2">
    <source>
        <dbReference type="EMBL" id="MPC45067.1"/>
    </source>
</evidence>
<dbReference type="OrthoDB" id="6356688at2759"/>
<keyword evidence="3" id="KW-1185">Reference proteome</keyword>
<comment type="caution">
    <text evidence="2">The sequence shown here is derived from an EMBL/GenBank/DDBJ whole genome shotgun (WGS) entry which is preliminary data.</text>
</comment>
<dbReference type="Pfam" id="PF19518">
    <property type="entry name" value="RhoGAP_pG1_pG2"/>
    <property type="match status" value="1"/>
</dbReference>
<evidence type="ECO:0000259" key="1">
    <source>
        <dbReference type="PROSITE" id="PS51853"/>
    </source>
</evidence>
<name>A0A5B7FHS1_PORTR</name>
<protein>
    <submittedName>
        <fullName evidence="2">Rho GTPase-activating protein 190</fullName>
    </submittedName>
</protein>
<proteinExistence type="predicted"/>
<dbReference type="GO" id="GO:0005829">
    <property type="term" value="C:cytosol"/>
    <property type="evidence" value="ECO:0007669"/>
    <property type="project" value="TreeGrafter"/>
</dbReference>
<dbReference type="GO" id="GO:0008361">
    <property type="term" value="P:regulation of cell size"/>
    <property type="evidence" value="ECO:0007669"/>
    <property type="project" value="TreeGrafter"/>
</dbReference>
<dbReference type="GO" id="GO:0050770">
    <property type="term" value="P:regulation of axonogenesis"/>
    <property type="evidence" value="ECO:0007669"/>
    <property type="project" value="TreeGrafter"/>
</dbReference>
<sequence>MYGLERDLTSPGSCVVCRCGRQGTAKFEFKLPGVHLVVRGHPSAKNDCKRRVEVIVSSYHGANAFREDLVHGFILVYSTKRKASLATLRAFSANIPNLPIQR</sequence>
<dbReference type="PANTHER" id="PTHR46005:SF4">
    <property type="entry name" value="RHO GTPASE-ACTIVATING PROTEIN 190"/>
    <property type="match status" value="1"/>
</dbReference>
<dbReference type="PROSITE" id="PS51853">
    <property type="entry name" value="PG2"/>
    <property type="match status" value="1"/>
</dbReference>